<name>A0A3D8L8V0_9BACT</name>
<comment type="caution">
    <text evidence="2">The sequence shown here is derived from an EMBL/GenBank/DDBJ whole genome shotgun (WGS) entry which is preliminary data.</text>
</comment>
<protein>
    <recommendedName>
        <fullName evidence="4">Outer membrane protein beta-barrel domain-containing protein</fullName>
    </recommendedName>
</protein>
<dbReference type="OrthoDB" id="952442at2"/>
<dbReference type="AlphaFoldDB" id="A0A3D8L8V0"/>
<dbReference type="EMBL" id="QRGR01000020">
    <property type="protein sequence ID" value="RDV13841.1"/>
    <property type="molecule type" value="Genomic_DNA"/>
</dbReference>
<organism evidence="2 3">
    <name type="scientific">Pontibacter diazotrophicus</name>
    <dbReference type="NCBI Taxonomy" id="1400979"/>
    <lineage>
        <taxon>Bacteria</taxon>
        <taxon>Pseudomonadati</taxon>
        <taxon>Bacteroidota</taxon>
        <taxon>Cytophagia</taxon>
        <taxon>Cytophagales</taxon>
        <taxon>Hymenobacteraceae</taxon>
        <taxon>Pontibacter</taxon>
    </lineage>
</organism>
<dbReference type="RefSeq" id="WP_115566889.1">
    <property type="nucleotide sequence ID" value="NZ_QRGR01000020.1"/>
</dbReference>
<keyword evidence="1" id="KW-0732">Signal</keyword>
<accession>A0A3D8L8V0</accession>
<sequence>MKTIQTFALLCLLILFAQGASAQSFYKAGFIVSHNNDTTSGYINYRDNIANAKQCSFRKSLEGEVTTFTPNQIKAYGFLNDKFHQAEKITEKNGDSLTMFLEVLVQGQVSLYYYKGRYFARRSGAPIIEIKAERKVVTVESRSYEVVSNNHLVALSSLMYDCPDISGSIERIRLEINPLTDLFRRYNACMGVPAVMFSTSEKPWFSIQPGVLTGISYSQLTFKTKHQSNSSSSRHLTYPNYSDISLVTGAFMNISSPRSNERVSLQLEGMYSKNAYNTYIELRDESGTINSSVSRNDITLQLSQLNTNALVRYGLTGGKHFVPFVNIGLSNSFVLTSSSSRKEEIEYAGAIEHRQHEPVKFAGNYTSYLVGFGTLYSLGGKKRLLAELRYQRGSRIHSTTDSYAFLYSDLNSFSCLVGLSI</sequence>
<evidence type="ECO:0000256" key="1">
    <source>
        <dbReference type="SAM" id="SignalP"/>
    </source>
</evidence>
<dbReference type="Proteomes" id="UP000256708">
    <property type="component" value="Unassembled WGS sequence"/>
</dbReference>
<proteinExistence type="predicted"/>
<reference evidence="3" key="1">
    <citation type="submission" date="2018-08" db="EMBL/GenBank/DDBJ databases">
        <authorList>
            <person name="Liu Z.-W."/>
            <person name="Du Z.-J."/>
        </authorList>
    </citation>
    <scope>NUCLEOTIDE SEQUENCE [LARGE SCALE GENOMIC DNA]</scope>
    <source>
        <strain evidence="3">H4X</strain>
    </source>
</reference>
<feature type="signal peptide" evidence="1">
    <location>
        <begin position="1"/>
        <end position="22"/>
    </location>
</feature>
<evidence type="ECO:0000313" key="2">
    <source>
        <dbReference type="EMBL" id="RDV13841.1"/>
    </source>
</evidence>
<feature type="chain" id="PRO_5017763593" description="Outer membrane protein beta-barrel domain-containing protein" evidence="1">
    <location>
        <begin position="23"/>
        <end position="421"/>
    </location>
</feature>
<evidence type="ECO:0008006" key="4">
    <source>
        <dbReference type="Google" id="ProtNLM"/>
    </source>
</evidence>
<keyword evidence="3" id="KW-1185">Reference proteome</keyword>
<gene>
    <name evidence="2" type="ORF">DXT99_17585</name>
</gene>
<evidence type="ECO:0000313" key="3">
    <source>
        <dbReference type="Proteomes" id="UP000256708"/>
    </source>
</evidence>